<reference evidence="9" key="1">
    <citation type="submission" date="2017-08" db="EMBL/GenBank/DDBJ databases">
        <authorList>
            <person name="Imhoff J.F."/>
            <person name="Rahn T."/>
            <person name="Kuenzel S."/>
            <person name="Neulinger S.C."/>
        </authorList>
    </citation>
    <scope>NUCLEOTIDE SEQUENCE</scope>
    <source>
        <strain evidence="9">DSM 9154</strain>
    </source>
</reference>
<comment type="subunit">
    <text evidence="7">The complex comprises the extracytoplasmic solute receptor protein and the two transmembrane proteins.</text>
</comment>
<name>A0A934V0F1_9PROT</name>
<keyword evidence="2 7" id="KW-0813">Transport</keyword>
<proteinExistence type="inferred from homology"/>
<accession>A0A934V0F1</accession>
<keyword evidence="7" id="KW-0997">Cell inner membrane</keyword>
<dbReference type="InterPro" id="IPR055348">
    <property type="entry name" value="DctQ"/>
</dbReference>
<evidence type="ECO:0000313" key="9">
    <source>
        <dbReference type="EMBL" id="MBK1697541.1"/>
    </source>
</evidence>
<feature type="domain" description="Tripartite ATP-independent periplasmic transporters DctQ component" evidence="8">
    <location>
        <begin position="50"/>
        <end position="159"/>
    </location>
</feature>
<comment type="subcellular location">
    <subcellularLocation>
        <location evidence="7">Cell inner membrane</location>
        <topology evidence="7">Multi-pass membrane protein</topology>
    </subcellularLocation>
    <subcellularLocation>
        <location evidence="1">Cell membrane</location>
        <topology evidence="1">Multi-pass membrane protein</topology>
    </subcellularLocation>
</comment>
<evidence type="ECO:0000256" key="7">
    <source>
        <dbReference type="RuleBase" id="RU369079"/>
    </source>
</evidence>
<keyword evidence="4 7" id="KW-0812">Transmembrane</keyword>
<keyword evidence="3" id="KW-1003">Cell membrane</keyword>
<keyword evidence="6 7" id="KW-0472">Membrane</keyword>
<feature type="transmembrane region" description="Helical" evidence="7">
    <location>
        <begin position="138"/>
        <end position="157"/>
    </location>
</feature>
<protein>
    <recommendedName>
        <fullName evidence="7">TRAP transporter small permease protein</fullName>
    </recommendedName>
</protein>
<dbReference type="Pfam" id="PF04290">
    <property type="entry name" value="DctQ"/>
    <property type="match status" value="1"/>
</dbReference>
<dbReference type="RefSeq" id="WP_027289205.1">
    <property type="nucleotide sequence ID" value="NZ_NRRE01000026.1"/>
</dbReference>
<gene>
    <name evidence="9" type="ORF">CKO21_09825</name>
</gene>
<comment type="caution">
    <text evidence="7">Lacks conserved residue(s) required for the propagation of feature annotation.</text>
</comment>
<reference evidence="9" key="2">
    <citation type="journal article" date="2020" name="Microorganisms">
        <title>Osmotic Adaptation and Compatible Solute Biosynthesis of Phototrophic Bacteria as Revealed from Genome Analyses.</title>
        <authorList>
            <person name="Imhoff J.F."/>
            <person name="Rahn T."/>
            <person name="Kunzel S."/>
            <person name="Keller A."/>
            <person name="Neulinger S.C."/>
        </authorList>
    </citation>
    <scope>NUCLEOTIDE SEQUENCE</scope>
    <source>
        <strain evidence="9">DSM 9154</strain>
    </source>
</reference>
<feature type="transmembrane region" description="Helical" evidence="7">
    <location>
        <begin position="12"/>
        <end position="36"/>
    </location>
</feature>
<dbReference type="GO" id="GO:0022857">
    <property type="term" value="F:transmembrane transporter activity"/>
    <property type="evidence" value="ECO:0007669"/>
    <property type="project" value="UniProtKB-UniRule"/>
</dbReference>
<organism evidence="9 10">
    <name type="scientific">Rhodovibrio salinarum</name>
    <dbReference type="NCBI Taxonomy" id="1087"/>
    <lineage>
        <taxon>Bacteria</taxon>
        <taxon>Pseudomonadati</taxon>
        <taxon>Pseudomonadota</taxon>
        <taxon>Alphaproteobacteria</taxon>
        <taxon>Rhodospirillales</taxon>
        <taxon>Rhodovibrionaceae</taxon>
        <taxon>Rhodovibrio</taxon>
    </lineage>
</organism>
<keyword evidence="5 7" id="KW-1133">Transmembrane helix</keyword>
<keyword evidence="10" id="KW-1185">Reference proteome</keyword>
<evidence type="ECO:0000256" key="3">
    <source>
        <dbReference type="ARBA" id="ARBA00022475"/>
    </source>
</evidence>
<dbReference type="Proteomes" id="UP000778970">
    <property type="component" value="Unassembled WGS sequence"/>
</dbReference>
<comment type="similarity">
    <text evidence="7">Belongs to the TRAP transporter small permease family.</text>
</comment>
<dbReference type="GO" id="GO:0005886">
    <property type="term" value="C:plasma membrane"/>
    <property type="evidence" value="ECO:0007669"/>
    <property type="project" value="UniProtKB-SubCell"/>
</dbReference>
<evidence type="ECO:0000256" key="6">
    <source>
        <dbReference type="ARBA" id="ARBA00023136"/>
    </source>
</evidence>
<sequence length="166" mass="18140">MQQALHRAAAAWAILGGALLFAIVGVTMTNVAAFTLDRVTELFGHDVQGLPGYEDFVRLAVSSAALMLFPYCQARRGHVAVDILAETVMPRGVQRVLDTLWHLLIALLAGFLAWKMTLGMLETYGDHALSRVLGWPVWPFYLPGIASLMLWAAVALADLRPAKLEV</sequence>
<comment type="caution">
    <text evidence="9">The sequence shown here is derived from an EMBL/GenBank/DDBJ whole genome shotgun (WGS) entry which is preliminary data.</text>
</comment>
<dbReference type="EMBL" id="NRRE01000026">
    <property type="protein sequence ID" value="MBK1697541.1"/>
    <property type="molecule type" value="Genomic_DNA"/>
</dbReference>
<evidence type="ECO:0000256" key="1">
    <source>
        <dbReference type="ARBA" id="ARBA00004651"/>
    </source>
</evidence>
<evidence type="ECO:0000256" key="4">
    <source>
        <dbReference type="ARBA" id="ARBA00022692"/>
    </source>
</evidence>
<comment type="function">
    <text evidence="7">Part of the tripartite ATP-independent periplasmic (TRAP) transport system.</text>
</comment>
<evidence type="ECO:0000259" key="8">
    <source>
        <dbReference type="Pfam" id="PF04290"/>
    </source>
</evidence>
<evidence type="ECO:0000256" key="2">
    <source>
        <dbReference type="ARBA" id="ARBA00022448"/>
    </source>
</evidence>
<dbReference type="AlphaFoldDB" id="A0A934V0F1"/>
<evidence type="ECO:0000256" key="5">
    <source>
        <dbReference type="ARBA" id="ARBA00022989"/>
    </source>
</evidence>
<evidence type="ECO:0000313" key="10">
    <source>
        <dbReference type="Proteomes" id="UP000778970"/>
    </source>
</evidence>
<feature type="transmembrane region" description="Helical" evidence="7">
    <location>
        <begin position="99"/>
        <end position="118"/>
    </location>
</feature>